<proteinExistence type="predicted"/>
<dbReference type="AlphaFoldDB" id="A0A833W0S5"/>
<comment type="caution">
    <text evidence="1">The sequence shown here is derived from an EMBL/GenBank/DDBJ whole genome shotgun (WGS) entry which is preliminary data.</text>
</comment>
<accession>A0A833W0S5</accession>
<organism evidence="1 3">
    <name type="scientific">Phytophthora infestans</name>
    <name type="common">Potato late blight agent</name>
    <name type="synonym">Botrytis infestans</name>
    <dbReference type="NCBI Taxonomy" id="4787"/>
    <lineage>
        <taxon>Eukaryota</taxon>
        <taxon>Sar</taxon>
        <taxon>Stramenopiles</taxon>
        <taxon>Oomycota</taxon>
        <taxon>Peronosporomycetes</taxon>
        <taxon>Peronosporales</taxon>
        <taxon>Peronosporaceae</taxon>
        <taxon>Phytophthora</taxon>
    </lineage>
</organism>
<gene>
    <name evidence="1" type="ORF">GN244_ATG10630</name>
    <name evidence="2" type="ORF">GN958_ATG08048</name>
</gene>
<name>A0A833W0S5_PHYIN</name>
<evidence type="ECO:0000313" key="3">
    <source>
        <dbReference type="Proteomes" id="UP000602510"/>
    </source>
</evidence>
<dbReference type="Proteomes" id="UP000704712">
    <property type="component" value="Unassembled WGS sequence"/>
</dbReference>
<keyword evidence="3" id="KW-1185">Reference proteome</keyword>
<evidence type="ECO:0000313" key="2">
    <source>
        <dbReference type="EMBL" id="KAF4142736.1"/>
    </source>
</evidence>
<dbReference type="EMBL" id="JAACNO010001154">
    <property type="protein sequence ID" value="KAF4142736.1"/>
    <property type="molecule type" value="Genomic_DNA"/>
</dbReference>
<sequence>MSTRHSEYMEAIALDYRGDKRFLQAYRLRQISSGRTHSFVRVGSQAHYNAAKLHFERWNGQTSLKRPSLASTADNPSDNSSILARRIFDKLPCFGALATTLQDFSL</sequence>
<dbReference type="Proteomes" id="UP000602510">
    <property type="component" value="Unassembled WGS sequence"/>
</dbReference>
<reference evidence="1" key="1">
    <citation type="submission" date="2020-04" db="EMBL/GenBank/DDBJ databases">
        <title>Hybrid Assembly of Korean Phytophthora infestans isolates.</title>
        <authorList>
            <person name="Prokchorchik M."/>
            <person name="Lee Y."/>
            <person name="Seo J."/>
            <person name="Cho J.-H."/>
            <person name="Park Y.-E."/>
            <person name="Jang D.-C."/>
            <person name="Im J.-S."/>
            <person name="Choi J.-G."/>
            <person name="Park H.-J."/>
            <person name="Lee G.-B."/>
            <person name="Lee Y.-G."/>
            <person name="Hong S.-Y."/>
            <person name="Cho K."/>
            <person name="Sohn K.H."/>
        </authorList>
    </citation>
    <scope>NUCLEOTIDE SEQUENCE</scope>
    <source>
        <strain evidence="1">KR_1_A1</strain>
        <strain evidence="2">KR_2_A2</strain>
    </source>
</reference>
<dbReference type="EMBL" id="WSZM01000243">
    <property type="protein sequence ID" value="KAF4037249.1"/>
    <property type="molecule type" value="Genomic_DNA"/>
</dbReference>
<protein>
    <submittedName>
        <fullName evidence="1">Uncharacterized protein</fullName>
    </submittedName>
</protein>
<evidence type="ECO:0000313" key="1">
    <source>
        <dbReference type="EMBL" id="KAF4037249.1"/>
    </source>
</evidence>